<dbReference type="EMBL" id="CP071444">
    <property type="protein sequence ID" value="QSX07705.1"/>
    <property type="molecule type" value="Genomic_DNA"/>
</dbReference>
<organism evidence="1 2">
    <name type="scientific">Alkalibacter rhizosphaerae</name>
    <dbReference type="NCBI Taxonomy" id="2815577"/>
    <lineage>
        <taxon>Bacteria</taxon>
        <taxon>Bacillati</taxon>
        <taxon>Bacillota</taxon>
        <taxon>Clostridia</taxon>
        <taxon>Eubacteriales</taxon>
        <taxon>Eubacteriaceae</taxon>
        <taxon>Alkalibacter</taxon>
    </lineage>
</organism>
<evidence type="ECO:0000313" key="2">
    <source>
        <dbReference type="Proteomes" id="UP000663499"/>
    </source>
</evidence>
<reference evidence="1" key="1">
    <citation type="submission" date="2021-03" db="EMBL/GenBank/DDBJ databases">
        <title>Alkalibacter marinus sp. nov., isolated from tidal flat sediment.</title>
        <authorList>
            <person name="Namirimu T."/>
            <person name="Yang J.-A."/>
            <person name="Yang S.-H."/>
            <person name="Kim Y.-J."/>
            <person name="Kwon K.K."/>
        </authorList>
    </citation>
    <scope>NUCLEOTIDE SEQUENCE</scope>
    <source>
        <strain evidence="1">ES005</strain>
    </source>
</reference>
<protein>
    <submittedName>
        <fullName evidence="1">Uncharacterized protein</fullName>
    </submittedName>
</protein>
<dbReference type="AlphaFoldDB" id="A0A975AHP5"/>
<dbReference type="KEGG" id="alka:J0B03_07650"/>
<dbReference type="Proteomes" id="UP000663499">
    <property type="component" value="Chromosome"/>
</dbReference>
<name>A0A975AHP5_9FIRM</name>
<accession>A0A975AHP5</accession>
<gene>
    <name evidence="1" type="ORF">J0B03_07650</name>
</gene>
<dbReference type="RefSeq" id="WP_207299047.1">
    <property type="nucleotide sequence ID" value="NZ_CP071444.1"/>
</dbReference>
<sequence length="59" mass="6584">MMDHIRLTLQADQDVAQAVKAFEEFIKGETLAVEVVFTENALDVQNINGHDTGINVERV</sequence>
<dbReference type="Pfam" id="PF19302">
    <property type="entry name" value="DUF5915"/>
    <property type="match status" value="1"/>
</dbReference>
<evidence type="ECO:0000313" key="1">
    <source>
        <dbReference type="EMBL" id="QSX07705.1"/>
    </source>
</evidence>
<proteinExistence type="predicted"/>
<keyword evidence="2" id="KW-1185">Reference proteome</keyword>